<protein>
    <submittedName>
        <fullName evidence="2">Predicted protein</fullName>
    </submittedName>
</protein>
<name>B0DUL8_LACBS</name>
<reference evidence="2 3" key="1">
    <citation type="journal article" date="2008" name="Nature">
        <title>The genome of Laccaria bicolor provides insights into mycorrhizal symbiosis.</title>
        <authorList>
            <person name="Martin F."/>
            <person name="Aerts A."/>
            <person name="Ahren D."/>
            <person name="Brun A."/>
            <person name="Danchin E.G.J."/>
            <person name="Duchaussoy F."/>
            <person name="Gibon J."/>
            <person name="Kohler A."/>
            <person name="Lindquist E."/>
            <person name="Pereda V."/>
            <person name="Salamov A."/>
            <person name="Shapiro H.J."/>
            <person name="Wuyts J."/>
            <person name="Blaudez D."/>
            <person name="Buee M."/>
            <person name="Brokstein P."/>
            <person name="Canbaeck B."/>
            <person name="Cohen D."/>
            <person name="Courty P.E."/>
            <person name="Coutinho P.M."/>
            <person name="Delaruelle C."/>
            <person name="Detter J.C."/>
            <person name="Deveau A."/>
            <person name="DiFazio S."/>
            <person name="Duplessis S."/>
            <person name="Fraissinet-Tachet L."/>
            <person name="Lucic E."/>
            <person name="Frey-Klett P."/>
            <person name="Fourrey C."/>
            <person name="Feussner I."/>
            <person name="Gay G."/>
            <person name="Grimwood J."/>
            <person name="Hoegger P.J."/>
            <person name="Jain P."/>
            <person name="Kilaru S."/>
            <person name="Labbe J."/>
            <person name="Lin Y.C."/>
            <person name="Legue V."/>
            <person name="Le Tacon F."/>
            <person name="Marmeisse R."/>
            <person name="Melayah D."/>
            <person name="Montanini B."/>
            <person name="Muratet M."/>
            <person name="Nehls U."/>
            <person name="Niculita-Hirzel H."/>
            <person name="Oudot-Le Secq M.P."/>
            <person name="Peter M."/>
            <person name="Quesneville H."/>
            <person name="Rajashekar B."/>
            <person name="Reich M."/>
            <person name="Rouhier N."/>
            <person name="Schmutz J."/>
            <person name="Yin T."/>
            <person name="Chalot M."/>
            <person name="Henrissat B."/>
            <person name="Kuees U."/>
            <person name="Lucas S."/>
            <person name="Van de Peer Y."/>
            <person name="Podila G.K."/>
            <person name="Polle A."/>
            <person name="Pukkila P.J."/>
            <person name="Richardson P.M."/>
            <person name="Rouze P."/>
            <person name="Sanders I.R."/>
            <person name="Stajich J.E."/>
            <person name="Tunlid A."/>
            <person name="Tuskan G."/>
            <person name="Grigoriev I.V."/>
        </authorList>
    </citation>
    <scope>NUCLEOTIDE SEQUENCE [LARGE SCALE GENOMIC DNA]</scope>
    <source>
        <strain evidence="3">S238N-H82 / ATCC MYA-4686</strain>
    </source>
</reference>
<dbReference type="InParanoid" id="B0DUL8"/>
<keyword evidence="3" id="KW-1185">Reference proteome</keyword>
<dbReference type="HOGENOM" id="CLU_1855611_0_0_1"/>
<organism evidence="3">
    <name type="scientific">Laccaria bicolor (strain S238N-H82 / ATCC MYA-4686)</name>
    <name type="common">Bicoloured deceiver</name>
    <name type="synonym">Laccaria laccata var. bicolor</name>
    <dbReference type="NCBI Taxonomy" id="486041"/>
    <lineage>
        <taxon>Eukaryota</taxon>
        <taxon>Fungi</taxon>
        <taxon>Dikarya</taxon>
        <taxon>Basidiomycota</taxon>
        <taxon>Agaricomycotina</taxon>
        <taxon>Agaricomycetes</taxon>
        <taxon>Agaricomycetidae</taxon>
        <taxon>Agaricales</taxon>
        <taxon>Agaricineae</taxon>
        <taxon>Hydnangiaceae</taxon>
        <taxon>Laccaria</taxon>
    </lineage>
</organism>
<gene>
    <name evidence="2" type="ORF">LACBIDRAFT_333028</name>
</gene>
<feature type="chain" id="PRO_5002749484" evidence="1">
    <location>
        <begin position="22"/>
        <end position="138"/>
    </location>
</feature>
<sequence>MVRHILSTVHVVPLLSPLLQGWESGPKISAPSHPCPPTYKAQDQTFKNILDQKHLLAARRYFPHLYMPVCPKKLVLLYLDPPWTLNTVANVITTNVYIWKCIWDPENILQIIINTKKVYIVHTKSGDEQLKAQDNTGN</sequence>
<accession>B0DUL8</accession>
<evidence type="ECO:0000313" key="2">
    <source>
        <dbReference type="EMBL" id="EDR01825.1"/>
    </source>
</evidence>
<dbReference type="AlphaFoldDB" id="B0DUL8"/>
<dbReference type="RefSeq" id="XP_001887638.1">
    <property type="nucleotide sequence ID" value="XM_001887603.1"/>
</dbReference>
<feature type="signal peptide" evidence="1">
    <location>
        <begin position="1"/>
        <end position="21"/>
    </location>
</feature>
<evidence type="ECO:0000256" key="1">
    <source>
        <dbReference type="SAM" id="SignalP"/>
    </source>
</evidence>
<dbReference type="GeneID" id="6083229"/>
<dbReference type="KEGG" id="lbc:LACBIDRAFT_333028"/>
<evidence type="ECO:0000313" key="3">
    <source>
        <dbReference type="Proteomes" id="UP000001194"/>
    </source>
</evidence>
<proteinExistence type="predicted"/>
<dbReference type="Proteomes" id="UP000001194">
    <property type="component" value="Unassembled WGS sequence"/>
</dbReference>
<keyword evidence="1" id="KW-0732">Signal</keyword>
<dbReference type="EMBL" id="DS547136">
    <property type="protein sequence ID" value="EDR01825.1"/>
    <property type="molecule type" value="Genomic_DNA"/>
</dbReference>